<feature type="domain" description="PLAT" evidence="1">
    <location>
        <begin position="420"/>
        <end position="450"/>
    </location>
</feature>
<dbReference type="SUPFAM" id="SSF51126">
    <property type="entry name" value="Pectin lyase-like"/>
    <property type="match status" value="2"/>
</dbReference>
<dbReference type="Pfam" id="PF05048">
    <property type="entry name" value="NosD"/>
    <property type="match status" value="1"/>
</dbReference>
<gene>
    <name evidence="2" type="ORF">SAMN04488090_0524</name>
</gene>
<name>A0A1G9ILB1_9BACT</name>
<accession>A0A1G9ILB1</accession>
<keyword evidence="3" id="KW-1185">Reference proteome</keyword>
<dbReference type="InterPro" id="IPR011050">
    <property type="entry name" value="Pectin_lyase_fold/virulence"/>
</dbReference>
<dbReference type="Proteomes" id="UP000198901">
    <property type="component" value="Unassembled WGS sequence"/>
</dbReference>
<dbReference type="EMBL" id="FNGS01000001">
    <property type="protein sequence ID" value="SDL25855.1"/>
    <property type="molecule type" value="Genomic_DNA"/>
</dbReference>
<evidence type="ECO:0000313" key="2">
    <source>
        <dbReference type="EMBL" id="SDL25855.1"/>
    </source>
</evidence>
<dbReference type="InterPro" id="IPR007742">
    <property type="entry name" value="NosD_dom"/>
</dbReference>
<proteinExistence type="predicted"/>
<dbReference type="Gene3D" id="2.160.20.10">
    <property type="entry name" value="Single-stranded right-handed beta-helix, Pectin lyase-like"/>
    <property type="match status" value="1"/>
</dbReference>
<organism evidence="2 3">
    <name type="scientific">Siphonobacter aquaeclarae</name>
    <dbReference type="NCBI Taxonomy" id="563176"/>
    <lineage>
        <taxon>Bacteria</taxon>
        <taxon>Pseudomonadati</taxon>
        <taxon>Bacteroidota</taxon>
        <taxon>Cytophagia</taxon>
        <taxon>Cytophagales</taxon>
        <taxon>Cytophagaceae</taxon>
        <taxon>Siphonobacter</taxon>
    </lineage>
</organism>
<sequence>MRTICQHVPKNTYLESVFGKTAVPIPSGKTTIVDNYGDGISLEDRISNVTVSNNVLILSGNELGRCGIAVDYSSRNISVDNNTIYGYDRSIHIETSTSVTVRGNKTYKSACGLYIALSKNIIASDNFIDGKSPLNSPKISEPGLLYVYKSDSVRIAGNFIQNWTNLATRTFAAKVWGSNVTFESNVIEHGPVFGYGGTNNRNRFVGNLFNDADLDISYTKDASVERNRFYTAKLITSYTENTTVTGNDFVPHPDSTYADKVIVYGSKGLIFSGNRIASVQDYLVDDYQNTSYTFGHNMLFRKKSTDGSRIFRYGNSSRNPLMFTAYPDLLKDEVTGSTRPLGTFVDSDTTVSRQFATKSITKRAVVSATTAATVDVVISLGTTFPVVHSILPTWTPASQSLNTTEVVPQVVGTHVDASGRVYEVKVRLTRSTGTGTTTNGTVSITVTGTE</sequence>
<dbReference type="AlphaFoldDB" id="A0A1G9ILB1"/>
<dbReference type="NCBIfam" id="TIGR03804">
    <property type="entry name" value="para_beta_helix"/>
    <property type="match status" value="1"/>
</dbReference>
<dbReference type="InterPro" id="IPR012334">
    <property type="entry name" value="Pectin_lyas_fold"/>
</dbReference>
<dbReference type="InterPro" id="IPR022441">
    <property type="entry name" value="Para_beta_helix_rpt-2"/>
</dbReference>
<dbReference type="RefSeq" id="WP_176785422.1">
    <property type="nucleotide sequence ID" value="NZ_FNGS01000001.1"/>
</dbReference>
<reference evidence="2 3" key="1">
    <citation type="submission" date="2016-10" db="EMBL/GenBank/DDBJ databases">
        <authorList>
            <person name="de Groot N.N."/>
        </authorList>
    </citation>
    <scope>NUCLEOTIDE SEQUENCE [LARGE SCALE GENOMIC DNA]</scope>
    <source>
        <strain evidence="2 3">DSM 21668</strain>
    </source>
</reference>
<dbReference type="PROSITE" id="PS50095">
    <property type="entry name" value="PLAT"/>
    <property type="match status" value="1"/>
</dbReference>
<evidence type="ECO:0000313" key="3">
    <source>
        <dbReference type="Proteomes" id="UP000198901"/>
    </source>
</evidence>
<dbReference type="InterPro" id="IPR001024">
    <property type="entry name" value="PLAT/LH2_dom"/>
</dbReference>
<protein>
    <submittedName>
        <fullName evidence="2">Parallel beta-helix repeat (Two copies)</fullName>
    </submittedName>
</protein>
<dbReference type="STRING" id="563176.SAMN04488090_0524"/>
<evidence type="ECO:0000259" key="1">
    <source>
        <dbReference type="PROSITE" id="PS50095"/>
    </source>
</evidence>